<dbReference type="Proteomes" id="UP000735302">
    <property type="component" value="Unassembled WGS sequence"/>
</dbReference>
<dbReference type="EMBL" id="BLXT01005154">
    <property type="protein sequence ID" value="GFO20475.1"/>
    <property type="molecule type" value="Genomic_DNA"/>
</dbReference>
<keyword evidence="1" id="KW-0732">Signal</keyword>
<feature type="signal peptide" evidence="1">
    <location>
        <begin position="1"/>
        <end position="24"/>
    </location>
</feature>
<evidence type="ECO:0008006" key="4">
    <source>
        <dbReference type="Google" id="ProtNLM"/>
    </source>
</evidence>
<organism evidence="2 3">
    <name type="scientific">Plakobranchus ocellatus</name>
    <dbReference type="NCBI Taxonomy" id="259542"/>
    <lineage>
        <taxon>Eukaryota</taxon>
        <taxon>Metazoa</taxon>
        <taxon>Spiralia</taxon>
        <taxon>Lophotrochozoa</taxon>
        <taxon>Mollusca</taxon>
        <taxon>Gastropoda</taxon>
        <taxon>Heterobranchia</taxon>
        <taxon>Euthyneura</taxon>
        <taxon>Panpulmonata</taxon>
        <taxon>Sacoglossa</taxon>
        <taxon>Placobranchoidea</taxon>
        <taxon>Plakobranchidae</taxon>
        <taxon>Plakobranchus</taxon>
    </lineage>
</organism>
<evidence type="ECO:0000313" key="2">
    <source>
        <dbReference type="EMBL" id="GFO20475.1"/>
    </source>
</evidence>
<name>A0AAV4BN65_9GAST</name>
<dbReference type="AlphaFoldDB" id="A0AAV4BN65"/>
<feature type="chain" id="PRO_5043774936" description="Secreted protein" evidence="1">
    <location>
        <begin position="25"/>
        <end position="103"/>
    </location>
</feature>
<gene>
    <name evidence="2" type="ORF">PoB_004698000</name>
</gene>
<keyword evidence="3" id="KW-1185">Reference proteome</keyword>
<protein>
    <recommendedName>
        <fullName evidence="4">Secreted protein</fullName>
    </recommendedName>
</protein>
<evidence type="ECO:0000256" key="1">
    <source>
        <dbReference type="SAM" id="SignalP"/>
    </source>
</evidence>
<accession>A0AAV4BN65</accession>
<sequence>MIHLIFYFVHLYVCVCVTTESGQAIFWGPLFPCRDCTTLTLTSTSGLNRSPVPKAAHVRRMTLVRETSFTGNACVLGSTFGFVGSDAWVDQGCSGEFRICYIE</sequence>
<proteinExistence type="predicted"/>
<comment type="caution">
    <text evidence="2">The sequence shown here is derived from an EMBL/GenBank/DDBJ whole genome shotgun (WGS) entry which is preliminary data.</text>
</comment>
<reference evidence="2 3" key="1">
    <citation type="journal article" date="2021" name="Elife">
        <title>Chloroplast acquisition without the gene transfer in kleptoplastic sea slugs, Plakobranchus ocellatus.</title>
        <authorList>
            <person name="Maeda T."/>
            <person name="Takahashi S."/>
            <person name="Yoshida T."/>
            <person name="Shimamura S."/>
            <person name="Takaki Y."/>
            <person name="Nagai Y."/>
            <person name="Toyoda A."/>
            <person name="Suzuki Y."/>
            <person name="Arimoto A."/>
            <person name="Ishii H."/>
            <person name="Satoh N."/>
            <person name="Nishiyama T."/>
            <person name="Hasebe M."/>
            <person name="Maruyama T."/>
            <person name="Minagawa J."/>
            <person name="Obokata J."/>
            <person name="Shigenobu S."/>
        </authorList>
    </citation>
    <scope>NUCLEOTIDE SEQUENCE [LARGE SCALE GENOMIC DNA]</scope>
</reference>
<evidence type="ECO:0000313" key="3">
    <source>
        <dbReference type="Proteomes" id="UP000735302"/>
    </source>
</evidence>
<feature type="non-terminal residue" evidence="2">
    <location>
        <position position="103"/>
    </location>
</feature>